<dbReference type="PANTHER" id="PTHR43343:SF3">
    <property type="entry name" value="PROTEASE DO-LIKE 8, CHLOROPLASTIC"/>
    <property type="match status" value="1"/>
</dbReference>
<evidence type="ECO:0000313" key="7">
    <source>
        <dbReference type="Proteomes" id="UP000319976"/>
    </source>
</evidence>
<gene>
    <name evidence="6" type="primary">degP_3</name>
    <name evidence="6" type="ORF">V22_32040</name>
</gene>
<dbReference type="PRINTS" id="PR00834">
    <property type="entry name" value="PROTEASES2C"/>
</dbReference>
<comment type="similarity">
    <text evidence="1">Belongs to the peptidase S1C family.</text>
</comment>
<name>A0A517TC44_9PLAN</name>
<keyword evidence="4" id="KW-0720">Serine protease</keyword>
<dbReference type="InterPro" id="IPR043504">
    <property type="entry name" value="Peptidase_S1_PA_chymotrypsin"/>
</dbReference>
<proteinExistence type="inferred from homology"/>
<dbReference type="OrthoDB" id="248175at2"/>
<dbReference type="PANTHER" id="PTHR43343">
    <property type="entry name" value="PEPTIDASE S12"/>
    <property type="match status" value="1"/>
</dbReference>
<dbReference type="InterPro" id="IPR036034">
    <property type="entry name" value="PDZ_sf"/>
</dbReference>
<dbReference type="InterPro" id="IPR009003">
    <property type="entry name" value="Peptidase_S1_PA"/>
</dbReference>
<dbReference type="AlphaFoldDB" id="A0A517TC44"/>
<keyword evidence="7" id="KW-1185">Reference proteome</keyword>
<evidence type="ECO:0000313" key="6">
    <source>
        <dbReference type="EMBL" id="QDT65941.1"/>
    </source>
</evidence>
<dbReference type="InterPro" id="IPR001940">
    <property type="entry name" value="Peptidase_S1C"/>
</dbReference>
<evidence type="ECO:0000256" key="1">
    <source>
        <dbReference type="ARBA" id="ARBA00010541"/>
    </source>
</evidence>
<dbReference type="SUPFAM" id="SSF50156">
    <property type="entry name" value="PDZ domain-like"/>
    <property type="match status" value="1"/>
</dbReference>
<dbReference type="FunFam" id="2.40.10.10:FF:000001">
    <property type="entry name" value="Periplasmic serine protease DegS"/>
    <property type="match status" value="1"/>
</dbReference>
<accession>A0A517TC44</accession>
<sequence length="395" mass="42646">MSSSPAPRSSLNAWLVAALLVAIAALLYRGGEIFQRDTNGPLHNPDAQPRPIVARGDLAQDETSTIELFRTVSPSVVFITRIDVRRDMLNLNLMEIPSGTGTGFIWDGDGHVVTNFHVIGDIVNQRIDLAEAAVVTLEDGSEWRAKLVGYALNKDLAVLKIDAPPEKLIPIQVGRSDNLLVGQKVFAIGNPFGLDQTLTTGVISGLGREIKAKTGRPIQGVIQTDAAINPGNSGGPLLDSAGLLIGVNTAIFSPTRIYAGIGFAVPVDTVNRIVPQLIRTGRVTRAGLGVELLADNIFAELRRRGLLEAQNGAMIRTTRPEGSAEKAGLRGITENEEKIVWGDIIFAIDGIPITQIDDIFRALDQRDVGETVEVQFLRDDEEMQATVELQELTQQ</sequence>
<evidence type="ECO:0000256" key="4">
    <source>
        <dbReference type="ARBA" id="ARBA00022825"/>
    </source>
</evidence>
<keyword evidence="2 6" id="KW-0645">Protease</keyword>
<dbReference type="Pfam" id="PF13365">
    <property type="entry name" value="Trypsin_2"/>
    <property type="match status" value="1"/>
</dbReference>
<dbReference type="GO" id="GO:0004252">
    <property type="term" value="F:serine-type endopeptidase activity"/>
    <property type="evidence" value="ECO:0007669"/>
    <property type="project" value="InterPro"/>
</dbReference>
<reference evidence="6 7" key="1">
    <citation type="submission" date="2019-02" db="EMBL/GenBank/DDBJ databases">
        <title>Deep-cultivation of Planctomycetes and their phenomic and genomic characterization uncovers novel biology.</title>
        <authorList>
            <person name="Wiegand S."/>
            <person name="Jogler M."/>
            <person name="Boedeker C."/>
            <person name="Pinto D."/>
            <person name="Vollmers J."/>
            <person name="Rivas-Marin E."/>
            <person name="Kohn T."/>
            <person name="Peeters S.H."/>
            <person name="Heuer A."/>
            <person name="Rast P."/>
            <person name="Oberbeckmann S."/>
            <person name="Bunk B."/>
            <person name="Jeske O."/>
            <person name="Meyerdierks A."/>
            <person name="Storesund J.E."/>
            <person name="Kallscheuer N."/>
            <person name="Luecker S."/>
            <person name="Lage O.M."/>
            <person name="Pohl T."/>
            <person name="Merkel B.J."/>
            <person name="Hornburger P."/>
            <person name="Mueller R.-W."/>
            <person name="Bruemmer F."/>
            <person name="Labrenz M."/>
            <person name="Spormann A.M."/>
            <person name="Op den Camp H."/>
            <person name="Overmann J."/>
            <person name="Amann R."/>
            <person name="Jetten M.S.M."/>
            <person name="Mascher T."/>
            <person name="Medema M.H."/>
            <person name="Devos D.P."/>
            <person name="Kaster A.-K."/>
            <person name="Ovreas L."/>
            <person name="Rohde M."/>
            <person name="Galperin M.Y."/>
            <person name="Jogler C."/>
        </authorList>
    </citation>
    <scope>NUCLEOTIDE SEQUENCE [LARGE SCALE GENOMIC DNA]</scope>
    <source>
        <strain evidence="6 7">V22</strain>
    </source>
</reference>
<dbReference type="Proteomes" id="UP000319976">
    <property type="component" value="Chromosome"/>
</dbReference>
<dbReference type="GO" id="GO:0006508">
    <property type="term" value="P:proteolysis"/>
    <property type="evidence" value="ECO:0007669"/>
    <property type="project" value="UniProtKB-KW"/>
</dbReference>
<dbReference type="Gene3D" id="2.30.42.10">
    <property type="match status" value="1"/>
</dbReference>
<evidence type="ECO:0000259" key="5">
    <source>
        <dbReference type="SMART" id="SM00228"/>
    </source>
</evidence>
<dbReference type="KEGG" id="chya:V22_32040"/>
<dbReference type="SMART" id="SM00228">
    <property type="entry name" value="PDZ"/>
    <property type="match status" value="1"/>
</dbReference>
<dbReference type="SUPFAM" id="SSF50494">
    <property type="entry name" value="Trypsin-like serine proteases"/>
    <property type="match status" value="1"/>
</dbReference>
<dbReference type="EC" id="3.4.21.107" evidence="6"/>
<keyword evidence="3 6" id="KW-0378">Hydrolase</keyword>
<organism evidence="6 7">
    <name type="scientific">Calycomorphotria hydatis</name>
    <dbReference type="NCBI Taxonomy" id="2528027"/>
    <lineage>
        <taxon>Bacteria</taxon>
        <taxon>Pseudomonadati</taxon>
        <taxon>Planctomycetota</taxon>
        <taxon>Planctomycetia</taxon>
        <taxon>Planctomycetales</taxon>
        <taxon>Planctomycetaceae</taxon>
        <taxon>Calycomorphotria</taxon>
    </lineage>
</organism>
<feature type="domain" description="PDZ" evidence="5">
    <location>
        <begin position="286"/>
        <end position="380"/>
    </location>
</feature>
<evidence type="ECO:0000256" key="2">
    <source>
        <dbReference type="ARBA" id="ARBA00022670"/>
    </source>
</evidence>
<dbReference type="EMBL" id="CP036316">
    <property type="protein sequence ID" value="QDT65941.1"/>
    <property type="molecule type" value="Genomic_DNA"/>
</dbReference>
<protein>
    <submittedName>
        <fullName evidence="6">Periplasmic serine endoprotease DegP</fullName>
        <ecNumber evidence="6">3.4.21.107</ecNumber>
    </submittedName>
</protein>
<dbReference type="Gene3D" id="2.40.10.10">
    <property type="entry name" value="Trypsin-like serine proteases"/>
    <property type="match status" value="2"/>
</dbReference>
<dbReference type="InterPro" id="IPR001478">
    <property type="entry name" value="PDZ"/>
</dbReference>
<evidence type="ECO:0000256" key="3">
    <source>
        <dbReference type="ARBA" id="ARBA00022801"/>
    </source>
</evidence>
<dbReference type="InterPro" id="IPR051201">
    <property type="entry name" value="Chloro_Bact_Ser_Proteases"/>
</dbReference>
<dbReference type="Pfam" id="PF13180">
    <property type="entry name" value="PDZ_2"/>
    <property type="match status" value="1"/>
</dbReference>
<dbReference type="RefSeq" id="WP_145264639.1">
    <property type="nucleotide sequence ID" value="NZ_CP036316.1"/>
</dbReference>